<organism evidence="1 2">
    <name type="scientific">Chryseobacterium geocarposphaerae</name>
    <dbReference type="NCBI Taxonomy" id="1416776"/>
    <lineage>
        <taxon>Bacteria</taxon>
        <taxon>Pseudomonadati</taxon>
        <taxon>Bacteroidota</taxon>
        <taxon>Flavobacteriia</taxon>
        <taxon>Flavobacteriales</taxon>
        <taxon>Weeksellaceae</taxon>
        <taxon>Chryseobacterium group</taxon>
        <taxon>Chryseobacterium</taxon>
    </lineage>
</organism>
<dbReference type="RefSeq" id="WP_157798749.1">
    <property type="nucleotide sequence ID" value="NZ_PGFD01000001.1"/>
</dbReference>
<reference evidence="1 2" key="1">
    <citation type="submission" date="2017-11" db="EMBL/GenBank/DDBJ databases">
        <title>Genomic Encyclopedia of Archaeal and Bacterial Type Strains, Phase II (KMG-II): From Individual Species to Whole Genera.</title>
        <authorList>
            <person name="Goeker M."/>
        </authorList>
    </citation>
    <scope>NUCLEOTIDE SEQUENCE [LARGE SCALE GENOMIC DNA]</scope>
    <source>
        <strain evidence="1 2">DSM 27617</strain>
    </source>
</reference>
<dbReference type="AlphaFoldDB" id="A0A2M9C9G0"/>
<dbReference type="OrthoDB" id="596204at2"/>
<name>A0A2M9C9G0_9FLAO</name>
<proteinExistence type="predicted"/>
<comment type="caution">
    <text evidence="1">The sequence shown here is derived from an EMBL/GenBank/DDBJ whole genome shotgun (WGS) entry which is preliminary data.</text>
</comment>
<gene>
    <name evidence="1" type="ORF">CLV73_1471</name>
</gene>
<dbReference type="Pfam" id="PF22352">
    <property type="entry name" value="K319L-like_PKD"/>
    <property type="match status" value="1"/>
</dbReference>
<dbReference type="Gene3D" id="2.60.40.10">
    <property type="entry name" value="Immunoglobulins"/>
    <property type="match status" value="1"/>
</dbReference>
<evidence type="ECO:0000313" key="2">
    <source>
        <dbReference type="Proteomes" id="UP000228740"/>
    </source>
</evidence>
<dbReference type="EMBL" id="PGFD01000001">
    <property type="protein sequence ID" value="PJJ67457.1"/>
    <property type="molecule type" value="Genomic_DNA"/>
</dbReference>
<accession>A0A2M9C9G0</accession>
<sequence length="888" mass="100201">MNNQLSDISSLRNISTQYRKFSKGQYIEYTQFNEFLDFFEDQDRLSRVMLQGVGVVCGLKPSLTYSNRLLSGIQLSQGVALTTDGDLLTLNNTSVVSEELYVSDLKTIKIENKKYTHFKIYDNFKVHYPAFHVNNGRGSQVELWELATAQEANSDFQPISNLSDLDDKYLLLYLENYEKEVKPCRGVDCDNHGVQQIRNLKVLLTSAAGINNIIGDNLLPLPDIDGTIPKKIKDLIHPHPLFIDKILKAEKQERVIVERLILEKGVETQFTSSDVKELYVAALEKINYGEFVFDKINKISEIIGVQGADHASFKNRLQEFFVQRFGFQYAYDVVKDVMDTYSEIIKLLPKSFTKGFPDLDSFPKHVLLGKLTSNIHLDSFRHQFYNSPVLDDEKAMERVKMLISRFVQQAQNVRFSISYEEEARIKIIPSQKLNPLSNKAVPFYYQVTGELLKAWNFDKTSNRSAADNLGYAIDFFSPNTQMPDSPLNFNIDKNSFYNIEGHQGMFYEDALQQIKEIRDKQQLGFDVMVLSLEELVDNKDLFKAYFNDYVEEHPGLEHKRGVERGGTFVMVYETIGRDSTVIADFSLPYICCTPKSVIKLSLPNTVICAKSEPIPFTVFPTNGIVKAVVDAKLNGGVTVRNGLYFFDPQVVSPELYGQEITFTVNGKPTTCNIKVTSQPDVNIVVDSVYYPEAGSNATTIILKVSGKNGQNFADYTYSWDFLDNGGWVTQNPDAKGLVSYTFYNLSPAKIPTIRINVGGSGCSQSININNWYDFPVAPSVVINNIDFTGGVQCCESIPPVIKLNLKSPQEFYLSQGNSFTLKGENPGVQTPLYSWVQTYGPVVTLSGITKPDLLVTDFRIETYKFKLTVVDADSGAFATQEVEVNVYE</sequence>
<dbReference type="InterPro" id="IPR013783">
    <property type="entry name" value="Ig-like_fold"/>
</dbReference>
<protein>
    <recommendedName>
        <fullName evidence="3">PKD domain-containing protein</fullName>
    </recommendedName>
</protein>
<evidence type="ECO:0000313" key="1">
    <source>
        <dbReference type="EMBL" id="PJJ67457.1"/>
    </source>
</evidence>
<dbReference type="Proteomes" id="UP000228740">
    <property type="component" value="Unassembled WGS sequence"/>
</dbReference>
<keyword evidence="2" id="KW-1185">Reference proteome</keyword>
<evidence type="ECO:0008006" key="3">
    <source>
        <dbReference type="Google" id="ProtNLM"/>
    </source>
</evidence>